<dbReference type="Pfam" id="PF15990">
    <property type="entry name" value="UPF0767"/>
    <property type="match status" value="1"/>
</dbReference>
<comment type="similarity">
    <text evidence="2">Belongs to the SMIM12 family.</text>
</comment>
<reference evidence="6" key="1">
    <citation type="submission" date="2020-11" db="EMBL/GenBank/DDBJ databases">
        <authorList>
            <person name="Tran Van P."/>
        </authorList>
    </citation>
    <scope>NUCLEOTIDE SEQUENCE</scope>
</reference>
<keyword evidence="5" id="KW-0472">Membrane</keyword>
<sequence length="122" mass="13904">MWPIIWGTLRGYGPYVTFPFACVIGLVGYYVEGKVSSRYTPWRRSTQDERLDRKLHEVDCLDPTVVQSLKEKTFPSSVFLLNRSPALEENDNASPRDLLDNGYVVSSVPISSMVYGWHDSEV</sequence>
<proteinExistence type="inferred from homology"/>
<evidence type="ECO:0000256" key="3">
    <source>
        <dbReference type="ARBA" id="ARBA00022692"/>
    </source>
</evidence>
<name>A0A7R8W9U2_9CRUS</name>
<dbReference type="GO" id="GO:0016020">
    <property type="term" value="C:membrane"/>
    <property type="evidence" value="ECO:0007669"/>
    <property type="project" value="UniProtKB-SubCell"/>
</dbReference>
<keyword evidence="4" id="KW-1133">Transmembrane helix</keyword>
<keyword evidence="3" id="KW-0812">Transmembrane</keyword>
<dbReference type="InterPro" id="IPR031933">
    <property type="entry name" value="UPF0767"/>
</dbReference>
<protein>
    <submittedName>
        <fullName evidence="6">Uncharacterized protein</fullName>
    </submittedName>
</protein>
<evidence type="ECO:0000256" key="1">
    <source>
        <dbReference type="ARBA" id="ARBA00004167"/>
    </source>
</evidence>
<dbReference type="PANTHER" id="PTHR28599">
    <property type="entry name" value="SMALL INTEGRAL MEMBRANE PROTEIN 12"/>
    <property type="match status" value="1"/>
</dbReference>
<evidence type="ECO:0000256" key="5">
    <source>
        <dbReference type="ARBA" id="ARBA00023136"/>
    </source>
</evidence>
<accession>A0A7R8W9U2</accession>
<gene>
    <name evidence="6" type="ORF">CTOB1V02_LOCUS3190</name>
</gene>
<dbReference type="EMBL" id="OB660534">
    <property type="protein sequence ID" value="CAD7225245.1"/>
    <property type="molecule type" value="Genomic_DNA"/>
</dbReference>
<organism evidence="6">
    <name type="scientific">Cyprideis torosa</name>
    <dbReference type="NCBI Taxonomy" id="163714"/>
    <lineage>
        <taxon>Eukaryota</taxon>
        <taxon>Metazoa</taxon>
        <taxon>Ecdysozoa</taxon>
        <taxon>Arthropoda</taxon>
        <taxon>Crustacea</taxon>
        <taxon>Oligostraca</taxon>
        <taxon>Ostracoda</taxon>
        <taxon>Podocopa</taxon>
        <taxon>Podocopida</taxon>
        <taxon>Cytherocopina</taxon>
        <taxon>Cytheroidea</taxon>
        <taxon>Cytherideidae</taxon>
        <taxon>Cyprideis</taxon>
    </lineage>
</organism>
<dbReference type="OrthoDB" id="10052506at2759"/>
<evidence type="ECO:0000256" key="2">
    <source>
        <dbReference type="ARBA" id="ARBA00007304"/>
    </source>
</evidence>
<comment type="subcellular location">
    <subcellularLocation>
        <location evidence="1">Membrane</location>
        <topology evidence="1">Single-pass membrane protein</topology>
    </subcellularLocation>
</comment>
<evidence type="ECO:0000256" key="4">
    <source>
        <dbReference type="ARBA" id="ARBA00022989"/>
    </source>
</evidence>
<dbReference type="AlphaFoldDB" id="A0A7R8W9U2"/>
<dbReference type="PANTHER" id="PTHR28599:SF1">
    <property type="entry name" value="SMALL INTEGRAL MEMBRANE PROTEIN 12"/>
    <property type="match status" value="1"/>
</dbReference>
<evidence type="ECO:0000313" key="6">
    <source>
        <dbReference type="EMBL" id="CAD7225245.1"/>
    </source>
</evidence>